<name>A0A183D7Z7_9BILA</name>
<protein>
    <submittedName>
        <fullName evidence="4">6-phosphogluconolactonase</fullName>
    </submittedName>
</protein>
<dbReference type="EMBL" id="UYRT01009545">
    <property type="protein sequence ID" value="VDK47637.1"/>
    <property type="molecule type" value="Genomic_DNA"/>
</dbReference>
<dbReference type="Gene3D" id="3.40.50.1360">
    <property type="match status" value="1"/>
</dbReference>
<evidence type="ECO:0000259" key="1">
    <source>
        <dbReference type="Pfam" id="PF01182"/>
    </source>
</evidence>
<evidence type="ECO:0000313" key="2">
    <source>
        <dbReference type="EMBL" id="VDK47637.1"/>
    </source>
</evidence>
<proteinExistence type="predicted"/>
<evidence type="ECO:0000313" key="3">
    <source>
        <dbReference type="Proteomes" id="UP000271098"/>
    </source>
</evidence>
<dbReference type="WBParaSite" id="GPUH_0000484501-mRNA-1">
    <property type="protein sequence ID" value="GPUH_0000484501-mRNA-1"/>
    <property type="gene ID" value="GPUH_0000484501"/>
</dbReference>
<reference evidence="4" key="1">
    <citation type="submission" date="2016-06" db="UniProtKB">
        <authorList>
            <consortium name="WormBaseParasite"/>
        </authorList>
    </citation>
    <scope>IDENTIFICATION</scope>
</reference>
<dbReference type="PANTHER" id="PTHR11054">
    <property type="entry name" value="6-PHOSPHOGLUCONOLACTONASE"/>
    <property type="match status" value="1"/>
</dbReference>
<gene>
    <name evidence="2" type="ORF">GPUH_LOCUS4839</name>
</gene>
<dbReference type="GO" id="GO:0005975">
    <property type="term" value="P:carbohydrate metabolic process"/>
    <property type="evidence" value="ECO:0007669"/>
    <property type="project" value="InterPro"/>
</dbReference>
<sequence length="150" mass="16828">MEEGWPVFDLILLGVGPDGHTCSLFPGHSLLKVSESNLSQLKFSFFSRMLCFSLRNVHFGTQSKFQEDTKWVAAIEDSPKPPPQRITLTLPVLNHARNIAFISTDPNKCELIKTIFAEQDTNLPAAMVKPKSGNLAWFVDEKTFYGISNQ</sequence>
<dbReference type="InterPro" id="IPR039104">
    <property type="entry name" value="6PGL"/>
</dbReference>
<dbReference type="InterPro" id="IPR006148">
    <property type="entry name" value="Glc/Gal-6P_isomerase"/>
</dbReference>
<accession>A0A183D7Z7</accession>
<dbReference type="Proteomes" id="UP000271098">
    <property type="component" value="Unassembled WGS sequence"/>
</dbReference>
<reference evidence="2 3" key="2">
    <citation type="submission" date="2018-11" db="EMBL/GenBank/DDBJ databases">
        <authorList>
            <consortium name="Pathogen Informatics"/>
        </authorList>
    </citation>
    <scope>NUCLEOTIDE SEQUENCE [LARGE SCALE GENOMIC DNA]</scope>
</reference>
<dbReference type="SUPFAM" id="SSF100950">
    <property type="entry name" value="NagB/RpiA/CoA transferase-like"/>
    <property type="match status" value="1"/>
</dbReference>
<organism evidence="4">
    <name type="scientific">Gongylonema pulchrum</name>
    <dbReference type="NCBI Taxonomy" id="637853"/>
    <lineage>
        <taxon>Eukaryota</taxon>
        <taxon>Metazoa</taxon>
        <taxon>Ecdysozoa</taxon>
        <taxon>Nematoda</taxon>
        <taxon>Chromadorea</taxon>
        <taxon>Rhabditida</taxon>
        <taxon>Spirurina</taxon>
        <taxon>Spiruromorpha</taxon>
        <taxon>Spiruroidea</taxon>
        <taxon>Gongylonematidae</taxon>
        <taxon>Gongylonema</taxon>
    </lineage>
</organism>
<dbReference type="Pfam" id="PF01182">
    <property type="entry name" value="Glucosamine_iso"/>
    <property type="match status" value="2"/>
</dbReference>
<dbReference type="OrthoDB" id="432544at2759"/>
<keyword evidence="3" id="KW-1185">Reference proteome</keyword>
<feature type="domain" description="Glucosamine/galactosamine-6-phosphate isomerase" evidence="1">
    <location>
        <begin position="59"/>
        <end position="137"/>
    </location>
</feature>
<feature type="domain" description="Glucosamine/galactosamine-6-phosphate isomerase" evidence="1">
    <location>
        <begin position="4"/>
        <end position="37"/>
    </location>
</feature>
<dbReference type="AlphaFoldDB" id="A0A183D7Z7"/>
<dbReference type="PANTHER" id="PTHR11054:SF0">
    <property type="entry name" value="6-PHOSPHOGLUCONOLACTONASE"/>
    <property type="match status" value="1"/>
</dbReference>
<dbReference type="InterPro" id="IPR037171">
    <property type="entry name" value="NagB/RpiA_transferase-like"/>
</dbReference>
<evidence type="ECO:0000313" key="4">
    <source>
        <dbReference type="WBParaSite" id="GPUH_0000484501-mRNA-1"/>
    </source>
</evidence>